<proteinExistence type="predicted"/>
<keyword evidence="1" id="KW-0812">Transmembrane</keyword>
<sequence>MGAGLCAGTRMTDPLGAPMECIEGGYHPGNGCLHLGQQRRRQAVGYCSSARISNSGHRVHGGHVLMLMSPMTLLICPIFVSFRYGRWYDTVPLFSHLPIVWRY</sequence>
<feature type="transmembrane region" description="Helical" evidence="1">
    <location>
        <begin position="64"/>
        <end position="84"/>
    </location>
</feature>
<dbReference type="Proteomes" id="UP001054945">
    <property type="component" value="Unassembled WGS sequence"/>
</dbReference>
<gene>
    <name evidence="2" type="ORF">CEXT_203091</name>
</gene>
<keyword evidence="1" id="KW-1133">Transmembrane helix</keyword>
<comment type="caution">
    <text evidence="2">The sequence shown here is derived from an EMBL/GenBank/DDBJ whole genome shotgun (WGS) entry which is preliminary data.</text>
</comment>
<keyword evidence="3" id="KW-1185">Reference proteome</keyword>
<evidence type="ECO:0000313" key="3">
    <source>
        <dbReference type="Proteomes" id="UP001054945"/>
    </source>
</evidence>
<organism evidence="2 3">
    <name type="scientific">Caerostris extrusa</name>
    <name type="common">Bark spider</name>
    <name type="synonym">Caerostris bankana</name>
    <dbReference type="NCBI Taxonomy" id="172846"/>
    <lineage>
        <taxon>Eukaryota</taxon>
        <taxon>Metazoa</taxon>
        <taxon>Ecdysozoa</taxon>
        <taxon>Arthropoda</taxon>
        <taxon>Chelicerata</taxon>
        <taxon>Arachnida</taxon>
        <taxon>Araneae</taxon>
        <taxon>Araneomorphae</taxon>
        <taxon>Entelegynae</taxon>
        <taxon>Araneoidea</taxon>
        <taxon>Araneidae</taxon>
        <taxon>Caerostris</taxon>
    </lineage>
</organism>
<protein>
    <submittedName>
        <fullName evidence="2">Uncharacterized protein</fullName>
    </submittedName>
</protein>
<reference evidence="2 3" key="1">
    <citation type="submission" date="2021-06" db="EMBL/GenBank/DDBJ databases">
        <title>Caerostris extrusa draft genome.</title>
        <authorList>
            <person name="Kono N."/>
            <person name="Arakawa K."/>
        </authorList>
    </citation>
    <scope>NUCLEOTIDE SEQUENCE [LARGE SCALE GENOMIC DNA]</scope>
</reference>
<dbReference type="EMBL" id="BPLR01017467">
    <property type="protein sequence ID" value="GIY91889.1"/>
    <property type="molecule type" value="Genomic_DNA"/>
</dbReference>
<accession>A0AAV4XD39</accession>
<keyword evidence="1" id="KW-0472">Membrane</keyword>
<name>A0AAV4XD39_CAEEX</name>
<dbReference type="AlphaFoldDB" id="A0AAV4XD39"/>
<evidence type="ECO:0000256" key="1">
    <source>
        <dbReference type="SAM" id="Phobius"/>
    </source>
</evidence>
<evidence type="ECO:0000313" key="2">
    <source>
        <dbReference type="EMBL" id="GIY91889.1"/>
    </source>
</evidence>